<proteinExistence type="predicted"/>
<protein>
    <submittedName>
        <fullName evidence="2">Uncharacterized protein</fullName>
    </submittedName>
</protein>
<dbReference type="Proteomes" id="UP000663834">
    <property type="component" value="Unassembled WGS sequence"/>
</dbReference>
<evidence type="ECO:0000313" key="3">
    <source>
        <dbReference type="Proteomes" id="UP000663834"/>
    </source>
</evidence>
<evidence type="ECO:0000313" key="2">
    <source>
        <dbReference type="EMBL" id="CAF1451089.1"/>
    </source>
</evidence>
<feature type="compositionally biased region" description="Basic and acidic residues" evidence="1">
    <location>
        <begin position="1"/>
        <end position="18"/>
    </location>
</feature>
<sequence length="32" mass="3901">MLHKIELSQERLPTRTDVIDQSNSERLYEENR</sequence>
<accession>A0A815PM49</accession>
<reference evidence="2" key="1">
    <citation type="submission" date="2021-02" db="EMBL/GenBank/DDBJ databases">
        <authorList>
            <person name="Nowell W R."/>
        </authorList>
    </citation>
    <scope>NUCLEOTIDE SEQUENCE</scope>
</reference>
<gene>
    <name evidence="2" type="ORF">KQP761_LOCUS12004</name>
</gene>
<evidence type="ECO:0000256" key="1">
    <source>
        <dbReference type="SAM" id="MobiDB-lite"/>
    </source>
</evidence>
<dbReference type="AlphaFoldDB" id="A0A815PM49"/>
<feature type="region of interest" description="Disordered" evidence="1">
    <location>
        <begin position="1"/>
        <end position="32"/>
    </location>
</feature>
<name>A0A815PM49_9BILA</name>
<organism evidence="2 3">
    <name type="scientific">Rotaria magnacalcarata</name>
    <dbReference type="NCBI Taxonomy" id="392030"/>
    <lineage>
        <taxon>Eukaryota</taxon>
        <taxon>Metazoa</taxon>
        <taxon>Spiralia</taxon>
        <taxon>Gnathifera</taxon>
        <taxon>Rotifera</taxon>
        <taxon>Eurotatoria</taxon>
        <taxon>Bdelloidea</taxon>
        <taxon>Philodinida</taxon>
        <taxon>Philodinidae</taxon>
        <taxon>Rotaria</taxon>
    </lineage>
</organism>
<dbReference type="EMBL" id="CAJNOW010005484">
    <property type="protein sequence ID" value="CAF1451089.1"/>
    <property type="molecule type" value="Genomic_DNA"/>
</dbReference>
<feature type="non-terminal residue" evidence="2">
    <location>
        <position position="32"/>
    </location>
</feature>
<comment type="caution">
    <text evidence="2">The sequence shown here is derived from an EMBL/GenBank/DDBJ whole genome shotgun (WGS) entry which is preliminary data.</text>
</comment>